<reference evidence="1 2" key="1">
    <citation type="journal article" date="2010" name="Science">
        <title>Genomic analysis of organismal complexity in the multicellular green alga Volvox carteri.</title>
        <authorList>
            <person name="Prochnik S.E."/>
            <person name="Umen J."/>
            <person name="Nedelcu A.M."/>
            <person name="Hallmann A."/>
            <person name="Miller S.M."/>
            <person name="Nishii I."/>
            <person name="Ferris P."/>
            <person name="Kuo A."/>
            <person name="Mitros T."/>
            <person name="Fritz-Laylin L.K."/>
            <person name="Hellsten U."/>
            <person name="Chapman J."/>
            <person name="Simakov O."/>
            <person name="Rensing S.A."/>
            <person name="Terry A."/>
            <person name="Pangilinan J."/>
            <person name="Kapitonov V."/>
            <person name="Jurka J."/>
            <person name="Salamov A."/>
            <person name="Shapiro H."/>
            <person name="Schmutz J."/>
            <person name="Grimwood J."/>
            <person name="Lindquist E."/>
            <person name="Lucas S."/>
            <person name="Grigoriev I.V."/>
            <person name="Schmitt R."/>
            <person name="Kirk D."/>
            <person name="Rokhsar D.S."/>
        </authorList>
    </citation>
    <scope>NUCLEOTIDE SEQUENCE [LARGE SCALE GENOMIC DNA]</scope>
    <source>
        <strain evidence="2">f. Nagariensis / Eve</strain>
    </source>
</reference>
<gene>
    <name evidence="1" type="ORF">VOLCADRAFT_87675</name>
</gene>
<dbReference type="OrthoDB" id="557655at2759"/>
<name>D8TLY6_VOLCA</name>
<dbReference type="EMBL" id="GL378327">
    <property type="protein sequence ID" value="EFJ51544.1"/>
    <property type="molecule type" value="Genomic_DNA"/>
</dbReference>
<evidence type="ECO:0008006" key="3">
    <source>
        <dbReference type="Google" id="ProtNLM"/>
    </source>
</evidence>
<accession>D8TLY6</accession>
<keyword evidence="2" id="KW-1185">Reference proteome</keyword>
<proteinExistence type="predicted"/>
<protein>
    <recommendedName>
        <fullName evidence="3">Apple domain-containing protein</fullName>
    </recommendedName>
</protein>
<dbReference type="RefSeq" id="XP_002947496.1">
    <property type="nucleotide sequence ID" value="XM_002947450.1"/>
</dbReference>
<evidence type="ECO:0000313" key="1">
    <source>
        <dbReference type="EMBL" id="EFJ51544.1"/>
    </source>
</evidence>
<evidence type="ECO:0000313" key="2">
    <source>
        <dbReference type="Proteomes" id="UP000001058"/>
    </source>
</evidence>
<dbReference type="InParanoid" id="D8TLY6"/>
<organism evidence="2">
    <name type="scientific">Volvox carteri f. nagariensis</name>
    <dbReference type="NCBI Taxonomy" id="3068"/>
    <lineage>
        <taxon>Eukaryota</taxon>
        <taxon>Viridiplantae</taxon>
        <taxon>Chlorophyta</taxon>
        <taxon>core chlorophytes</taxon>
        <taxon>Chlorophyceae</taxon>
        <taxon>CS clade</taxon>
        <taxon>Chlamydomonadales</taxon>
        <taxon>Volvocaceae</taxon>
        <taxon>Volvox</taxon>
    </lineage>
</organism>
<sequence>MLLYQDRTRVLVELQLVIELHTCRPPQLHLSLLSDILAGYTSQIACPSFYGYIALPDTDHGGDDLGNPGSTAAAATECAKLQDCRGFNANGWMKASVDPLTYLESVCFFQKIPGTIWPPPPESPPPPTTACPSFYGYIALPDTDHGGDDLGNPGSAAAAATECAKLPECQGFNVNGWMKASADPLTYLKSVCFFQKIPGTIWPPPPESPPPPTTANGKAAEHLIFN</sequence>
<dbReference type="AlphaFoldDB" id="D8TLY6"/>
<dbReference type="KEGG" id="vcn:VOLCADRAFT_87675"/>
<dbReference type="GeneID" id="9620330"/>
<dbReference type="Proteomes" id="UP000001058">
    <property type="component" value="Unassembled WGS sequence"/>
</dbReference>